<dbReference type="PANTHER" id="PTHR36459:SF1">
    <property type="entry name" value="FATTY ACID DESATURASE DOMAIN-CONTAINING PROTEIN-RELATED"/>
    <property type="match status" value="1"/>
</dbReference>
<keyword evidence="3" id="KW-1185">Reference proteome</keyword>
<name>A0A0G2ENJ9_PHACM</name>
<evidence type="ECO:0000313" key="3">
    <source>
        <dbReference type="Proteomes" id="UP000053317"/>
    </source>
</evidence>
<proteinExistence type="predicted"/>
<dbReference type="Pfam" id="PF00487">
    <property type="entry name" value="FA_desaturase"/>
    <property type="match status" value="1"/>
</dbReference>
<protein>
    <submittedName>
        <fullName evidence="2">Putative acylamide-delta3desaturase</fullName>
    </submittedName>
</protein>
<dbReference type="Proteomes" id="UP000053317">
    <property type="component" value="Unassembled WGS sequence"/>
</dbReference>
<dbReference type="AlphaFoldDB" id="A0A0G2ENJ9"/>
<dbReference type="InterPro" id="IPR005804">
    <property type="entry name" value="FA_desaturase_dom"/>
</dbReference>
<feature type="domain" description="Fatty acid desaturase" evidence="1">
    <location>
        <begin position="126"/>
        <end position="316"/>
    </location>
</feature>
<reference evidence="2 3" key="2">
    <citation type="submission" date="2015-05" db="EMBL/GenBank/DDBJ databases">
        <authorList>
            <person name="Morales-Cruz A."/>
            <person name="Amrine K.C."/>
            <person name="Cantu D."/>
        </authorList>
    </citation>
    <scope>NUCLEOTIDE SEQUENCE [LARGE SCALE GENOMIC DNA]</scope>
    <source>
        <strain evidence="2">UCRPC4</strain>
    </source>
</reference>
<dbReference type="GO" id="GO:0006629">
    <property type="term" value="P:lipid metabolic process"/>
    <property type="evidence" value="ECO:0007669"/>
    <property type="project" value="InterPro"/>
</dbReference>
<sequence>MPIPPLPIVSGLTGPDMIILKHLLKGNTQQEILALDREKAEKLPDTDQEREILAKALEALNDEHDANFQPTVFLSWDVKDFPTKENPLRGILDAYIKWASSVARRPTDVVFVTHLILYFTTTLPSAIYLFHNFTWAHGMLHTIMTAWYSDPLMGHTWNSYYYHHVKHHHVEGNGPNDLSSTIRLQRDEWKSLAYYVGRFAFLIWFDLPMYFIKTNKRQHAFHAAFWELASWALVTTAIKSNWRAALFVFVMPFCLIRLGLMIGNFGQHAFVDEVDPDSDYRSSITLIDVPSNRFCFNDGYHTAHHLNPLRHWRDQPLSFIKGNDQYVNGRALVFRNIDYLEITYRLMRKDYDHLARCLVPISQEQRALSHEEVKAMLRRKTRRFSEEEIREKWKVGK</sequence>
<dbReference type="PANTHER" id="PTHR36459">
    <property type="entry name" value="ORF"/>
    <property type="match status" value="1"/>
</dbReference>
<comment type="caution">
    <text evidence="2">The sequence shown here is derived from an EMBL/GenBank/DDBJ whole genome shotgun (WGS) entry which is preliminary data.</text>
</comment>
<gene>
    <name evidence="2" type="ORF">UCRPC4_g02788</name>
</gene>
<evidence type="ECO:0000259" key="1">
    <source>
        <dbReference type="Pfam" id="PF00487"/>
    </source>
</evidence>
<dbReference type="EMBL" id="LCWF01000065">
    <property type="protein sequence ID" value="KKY23691.1"/>
    <property type="molecule type" value="Genomic_DNA"/>
</dbReference>
<accession>A0A0G2ENJ9</accession>
<reference evidence="2 3" key="1">
    <citation type="submission" date="2015-05" db="EMBL/GenBank/DDBJ databases">
        <title>Distinctive expansion of gene families associated with plant cell wall degradation and secondary metabolism in the genomes of grapevine trunk pathogens.</title>
        <authorList>
            <person name="Lawrence D.P."/>
            <person name="Travadon R."/>
            <person name="Rolshausen P.E."/>
            <person name="Baumgartner K."/>
        </authorList>
    </citation>
    <scope>NUCLEOTIDE SEQUENCE [LARGE SCALE GENOMIC DNA]</scope>
    <source>
        <strain evidence="2">UCRPC4</strain>
    </source>
</reference>
<evidence type="ECO:0000313" key="2">
    <source>
        <dbReference type="EMBL" id="KKY23691.1"/>
    </source>
</evidence>
<organism evidence="2 3">
    <name type="scientific">Phaeomoniella chlamydospora</name>
    <name type="common">Phaeoacremonium chlamydosporum</name>
    <dbReference type="NCBI Taxonomy" id="158046"/>
    <lineage>
        <taxon>Eukaryota</taxon>
        <taxon>Fungi</taxon>
        <taxon>Dikarya</taxon>
        <taxon>Ascomycota</taxon>
        <taxon>Pezizomycotina</taxon>
        <taxon>Eurotiomycetes</taxon>
        <taxon>Chaetothyriomycetidae</taxon>
        <taxon>Phaeomoniellales</taxon>
        <taxon>Phaeomoniellaceae</taxon>
        <taxon>Phaeomoniella</taxon>
    </lineage>
</organism>
<dbReference type="OrthoDB" id="1470350at2759"/>